<reference evidence="1" key="2">
    <citation type="submission" date="2015-03" db="EMBL/GenBank/DDBJ databases">
        <authorList>
            <person name="Chow C.-E.T."/>
            <person name="Winget D.M."/>
            <person name="White R.A.III."/>
            <person name="Hallam S.J."/>
            <person name="Suttle C.A."/>
        </authorList>
    </citation>
    <scope>NUCLEOTIDE SEQUENCE</scope>
    <source>
        <strain evidence="1">Oxic1_4</strain>
    </source>
</reference>
<protein>
    <submittedName>
        <fullName evidence="1">Uncharacterized protein</fullName>
    </submittedName>
</protein>
<sequence length="62" mass="6642">MISSMPSKVKSSVSRMPLRLTQYRRSLLVSGSKKVLSQRASHRSLSSSGSDLAVFPAAVSCS</sequence>
<dbReference type="EMBL" id="KR029599">
    <property type="protein sequence ID" value="AKH47858.1"/>
    <property type="molecule type" value="Genomic_DNA"/>
</dbReference>
<proteinExistence type="predicted"/>
<organism evidence="1">
    <name type="scientific">uncultured marine virus</name>
    <dbReference type="NCBI Taxonomy" id="186617"/>
    <lineage>
        <taxon>Viruses</taxon>
        <taxon>environmental samples</taxon>
    </lineage>
</organism>
<reference evidence="1" key="1">
    <citation type="journal article" date="2015" name="Front. Microbiol.">
        <title>Combining genomic sequencing methods to explore viral diversity and reveal potential virus-host interactions.</title>
        <authorList>
            <person name="Chow C.E."/>
            <person name="Winget D.M."/>
            <person name="White R.A.III."/>
            <person name="Hallam S.J."/>
            <person name="Suttle C.A."/>
        </authorList>
    </citation>
    <scope>NUCLEOTIDE SEQUENCE</scope>
    <source>
        <strain evidence="1">Oxic1_4</strain>
    </source>
</reference>
<accession>A0A0F7L8I1</accession>
<name>A0A0F7L8I1_9VIRU</name>
<evidence type="ECO:0000313" key="1">
    <source>
        <dbReference type="EMBL" id="AKH47858.1"/>
    </source>
</evidence>